<organism evidence="12 13">
    <name type="scientific">Mycena chlorophos</name>
    <name type="common">Agaric fungus</name>
    <name type="synonym">Agaricus chlorophos</name>
    <dbReference type="NCBI Taxonomy" id="658473"/>
    <lineage>
        <taxon>Eukaryota</taxon>
        <taxon>Fungi</taxon>
        <taxon>Dikarya</taxon>
        <taxon>Basidiomycota</taxon>
        <taxon>Agaricomycotina</taxon>
        <taxon>Agaricomycetes</taxon>
        <taxon>Agaricomycetidae</taxon>
        <taxon>Agaricales</taxon>
        <taxon>Marasmiineae</taxon>
        <taxon>Mycenaceae</taxon>
        <taxon>Mycena</taxon>
    </lineage>
</organism>
<proteinExistence type="predicted"/>
<evidence type="ECO:0000256" key="7">
    <source>
        <dbReference type="ARBA" id="ARBA00023136"/>
    </source>
</evidence>
<evidence type="ECO:0000313" key="13">
    <source>
        <dbReference type="Proteomes" id="UP000815677"/>
    </source>
</evidence>
<feature type="compositionally biased region" description="Low complexity" evidence="9">
    <location>
        <begin position="420"/>
        <end position="434"/>
    </location>
</feature>
<evidence type="ECO:0000256" key="10">
    <source>
        <dbReference type="SAM" id="Phobius"/>
    </source>
</evidence>
<keyword evidence="13" id="KW-1185">Reference proteome</keyword>
<evidence type="ECO:0000256" key="1">
    <source>
        <dbReference type="ARBA" id="ARBA00004394"/>
    </source>
</evidence>
<reference evidence="12" key="1">
    <citation type="submission" date="2014-09" db="EMBL/GenBank/DDBJ databases">
        <title>Genome sequence of the luminous mushroom Mycena chlorophos for searching fungal bioluminescence genes.</title>
        <authorList>
            <person name="Tanaka Y."/>
            <person name="Kasuga D."/>
            <person name="Oba Y."/>
            <person name="Hase S."/>
            <person name="Sato K."/>
            <person name="Oba Y."/>
            <person name="Sakakibara Y."/>
        </authorList>
    </citation>
    <scope>NUCLEOTIDE SEQUENCE</scope>
</reference>
<evidence type="ECO:0000256" key="3">
    <source>
        <dbReference type="ARBA" id="ARBA00022692"/>
    </source>
</evidence>
<dbReference type="EMBL" id="DF849702">
    <property type="protein sequence ID" value="GAT58446.1"/>
    <property type="molecule type" value="Genomic_DNA"/>
</dbReference>
<keyword evidence="2" id="KW-0813">Transport</keyword>
<evidence type="ECO:0000256" key="9">
    <source>
        <dbReference type="SAM" id="MobiDB-lite"/>
    </source>
</evidence>
<name>A0ABQ0M4Z9_MYCCL</name>
<dbReference type="PROSITE" id="PS50192">
    <property type="entry name" value="T_SNARE"/>
    <property type="match status" value="1"/>
</dbReference>
<protein>
    <recommendedName>
        <fullName evidence="11">t-SNARE coiled-coil homology domain-containing protein</fullName>
    </recommendedName>
</protein>
<evidence type="ECO:0000256" key="5">
    <source>
        <dbReference type="ARBA" id="ARBA00022989"/>
    </source>
</evidence>
<feature type="region of interest" description="Disordered" evidence="9">
    <location>
        <begin position="413"/>
        <end position="444"/>
    </location>
</feature>
<feature type="transmembrane region" description="Helical" evidence="10">
    <location>
        <begin position="511"/>
        <end position="529"/>
    </location>
</feature>
<dbReference type="Proteomes" id="UP000815677">
    <property type="component" value="Unassembled WGS sequence"/>
</dbReference>
<keyword evidence="3 10" id="KW-0812">Transmembrane</keyword>
<keyword evidence="5 10" id="KW-1133">Transmembrane helix</keyword>
<feature type="domain" description="T-SNARE coiled-coil homology" evidence="11">
    <location>
        <begin position="436"/>
        <end position="498"/>
    </location>
</feature>
<sequence>MPFAAACAPTEIWQLIVEFAASKDAVGCVVDYAPFQPAEEVHETAATWREERIRLQTCAALSLVSRRCRALVVEYLYRDVRVVDAAGLASLVRALRRSANEDGDSTLGLLVRRLELPHRRVWPRRAMSEQSFLFHPFPIDPSIPTLADILALCPRLEVLVRACIRLDGAGMHLWAHLSSAPILAPLFCLRRLEWHETELEPRFYGNNNDALLRDLVGRSPNLRYLFVSSDRPSAFAELSLPPTLDTLRLNRSNFHASENRRLGTRPTRRPAPRLPYTVNVRRLVLHTPLSSPVLDFIETVGMQVRTLELAFAPQMAFSAGQLRRILTRIPVVEELVFALGAPELAPLGEVVHAPNIKRLHLKVNSEEWNPCKPLVRAQIEVLEGASFPGLREVVLYDSGAGWFRKREMGPDASITPWHQSLPSPVMASSSSRSAEQTYESQNDNRLDELHSKLRTLRGITTDIYDDVESQNLMLDETGNRFNSFGASLTQTARRAGQAFGFGEGGLRTWRVAIYVVGFFFAFLIMRRIWSWWGAPVAPEV</sequence>
<dbReference type="CDD" id="cd15853">
    <property type="entry name" value="SNARE_Bet1"/>
    <property type="match status" value="1"/>
</dbReference>
<evidence type="ECO:0000256" key="8">
    <source>
        <dbReference type="ARBA" id="ARBA00046280"/>
    </source>
</evidence>
<evidence type="ECO:0000256" key="6">
    <source>
        <dbReference type="ARBA" id="ARBA00023034"/>
    </source>
</evidence>
<evidence type="ECO:0000259" key="11">
    <source>
        <dbReference type="PROSITE" id="PS50192"/>
    </source>
</evidence>
<evidence type="ECO:0000256" key="2">
    <source>
        <dbReference type="ARBA" id="ARBA00022448"/>
    </source>
</evidence>
<dbReference type="PANTHER" id="PTHR12791">
    <property type="entry name" value="GOLGI SNARE BET1-RELATED"/>
    <property type="match status" value="1"/>
</dbReference>
<dbReference type="InterPro" id="IPR039899">
    <property type="entry name" value="BET1_SNARE"/>
</dbReference>
<dbReference type="Gene3D" id="1.20.5.110">
    <property type="match status" value="1"/>
</dbReference>
<keyword evidence="4" id="KW-0653">Protein transport</keyword>
<evidence type="ECO:0000256" key="4">
    <source>
        <dbReference type="ARBA" id="ARBA00022927"/>
    </source>
</evidence>
<dbReference type="SUPFAM" id="SSF58038">
    <property type="entry name" value="SNARE fusion complex"/>
    <property type="match status" value="1"/>
</dbReference>
<dbReference type="SMART" id="SM00397">
    <property type="entry name" value="t_SNARE"/>
    <property type="match status" value="1"/>
</dbReference>
<keyword evidence="6" id="KW-0333">Golgi apparatus</keyword>
<dbReference type="InterPro" id="IPR000727">
    <property type="entry name" value="T_SNARE_dom"/>
</dbReference>
<comment type="subcellular location">
    <subcellularLocation>
        <location evidence="8">Endomembrane system</location>
        <topology evidence="8">Single-pass type IV membrane protein</topology>
    </subcellularLocation>
    <subcellularLocation>
        <location evidence="1">Golgi apparatus membrane</location>
    </subcellularLocation>
</comment>
<evidence type="ECO:0000313" key="12">
    <source>
        <dbReference type="EMBL" id="GAT58446.1"/>
    </source>
</evidence>
<gene>
    <name evidence="12" type="ORF">MCHLO_14881</name>
</gene>
<accession>A0ABQ0M4Z9</accession>
<keyword evidence="7 10" id="KW-0472">Membrane</keyword>